<evidence type="ECO:0000313" key="2">
    <source>
        <dbReference type="Proteomes" id="UP000789706"/>
    </source>
</evidence>
<dbReference type="SUPFAM" id="SSF52047">
    <property type="entry name" value="RNI-like"/>
    <property type="match status" value="1"/>
</dbReference>
<dbReference type="InterPro" id="IPR032675">
    <property type="entry name" value="LRR_dom_sf"/>
</dbReference>
<dbReference type="OrthoDB" id="2388308at2759"/>
<name>A0A9N9F0A2_9GLOM</name>
<sequence length="345" mass="40186">MQFLNADVLREIFLKLADTNDLTGEYSSIGLRDLYPCIFVCRQWCSVAMPILWGRPFHFLRFSEDEPIPRTSDKILEISLSYINLCLAVIEWCNDLENIMRQKYGEESELTEEAEYLILHTILKLCFNKGARLSSLNILIYDFIFSDNDKDDKKTLALTKCFVDKELEEFFASIHSLEFNVMFKVTNDLISMLSRICHKLNHVYVHTLWSRRPDTQIVTEFGESFTALVSAQKNLSSFHLSKCKGYTHVFLPALSKCTKTLRHMKFEEVDFKDCKPWFTIAECNNLVSLQVIQCSNTNFEMIEPVINTTFMNISEALYYGDGICNEFMEWADGINNKIRDRICEM</sequence>
<dbReference type="EMBL" id="CAJVPK010000376">
    <property type="protein sequence ID" value="CAG8501704.1"/>
    <property type="molecule type" value="Genomic_DNA"/>
</dbReference>
<organism evidence="1 2">
    <name type="scientific">Diversispora eburnea</name>
    <dbReference type="NCBI Taxonomy" id="1213867"/>
    <lineage>
        <taxon>Eukaryota</taxon>
        <taxon>Fungi</taxon>
        <taxon>Fungi incertae sedis</taxon>
        <taxon>Mucoromycota</taxon>
        <taxon>Glomeromycotina</taxon>
        <taxon>Glomeromycetes</taxon>
        <taxon>Diversisporales</taxon>
        <taxon>Diversisporaceae</taxon>
        <taxon>Diversispora</taxon>
    </lineage>
</organism>
<dbReference type="Gene3D" id="3.80.10.10">
    <property type="entry name" value="Ribonuclease Inhibitor"/>
    <property type="match status" value="1"/>
</dbReference>
<dbReference type="AlphaFoldDB" id="A0A9N9F0A2"/>
<comment type="caution">
    <text evidence="1">The sequence shown here is derived from an EMBL/GenBank/DDBJ whole genome shotgun (WGS) entry which is preliminary data.</text>
</comment>
<accession>A0A9N9F0A2</accession>
<reference evidence="1" key="1">
    <citation type="submission" date="2021-06" db="EMBL/GenBank/DDBJ databases">
        <authorList>
            <person name="Kallberg Y."/>
            <person name="Tangrot J."/>
            <person name="Rosling A."/>
        </authorList>
    </citation>
    <scope>NUCLEOTIDE SEQUENCE</scope>
    <source>
        <strain evidence="1">AZ414A</strain>
    </source>
</reference>
<protein>
    <submittedName>
        <fullName evidence="1">11540_t:CDS:1</fullName>
    </submittedName>
</protein>
<proteinExistence type="predicted"/>
<gene>
    <name evidence="1" type="ORF">DEBURN_LOCUS4711</name>
</gene>
<dbReference type="Proteomes" id="UP000789706">
    <property type="component" value="Unassembled WGS sequence"/>
</dbReference>
<evidence type="ECO:0000313" key="1">
    <source>
        <dbReference type="EMBL" id="CAG8501704.1"/>
    </source>
</evidence>
<keyword evidence="2" id="KW-1185">Reference proteome</keyword>